<dbReference type="EMBL" id="OVEO01000008">
    <property type="protein sequence ID" value="SPQ97695.1"/>
    <property type="molecule type" value="Genomic_DNA"/>
</dbReference>
<evidence type="ECO:0000313" key="2">
    <source>
        <dbReference type="Proteomes" id="UP000290189"/>
    </source>
</evidence>
<dbReference type="AlphaFoldDB" id="A0A3P3YC01"/>
<evidence type="ECO:0000313" key="1">
    <source>
        <dbReference type="EMBL" id="SPQ97695.1"/>
    </source>
</evidence>
<sequence>MLTIPSCQRIHDASSAHRILQTIATSCRCRVCTGSPPSPTSLPASPPASRMMHAVSAPSSPAYHPSAPVMGPSYAQAAIIQQFPPVRITRANLVYSDPLAIEAAYGIVPTKRASTKRPNFIDKRINAEVMKAMTGGGGRL</sequence>
<accession>A0A3P3YC01</accession>
<dbReference type="Proteomes" id="UP000290189">
    <property type="component" value="Unassembled WGS sequence"/>
</dbReference>
<proteinExistence type="predicted"/>
<keyword evidence="1" id="KW-0496">Mitochondrion</keyword>
<organism evidence="1 2">
    <name type="scientific">Plasmodiophora brassicae</name>
    <name type="common">Clubroot disease agent</name>
    <dbReference type="NCBI Taxonomy" id="37360"/>
    <lineage>
        <taxon>Eukaryota</taxon>
        <taxon>Sar</taxon>
        <taxon>Rhizaria</taxon>
        <taxon>Endomyxa</taxon>
        <taxon>Phytomyxea</taxon>
        <taxon>Plasmodiophorida</taxon>
        <taxon>Plasmodiophoridae</taxon>
        <taxon>Plasmodiophora</taxon>
    </lineage>
</organism>
<protein>
    <submittedName>
        <fullName evidence="1">Uncharacterized protein</fullName>
    </submittedName>
</protein>
<reference evidence="1 2" key="1">
    <citation type="submission" date="2018-03" db="EMBL/GenBank/DDBJ databases">
        <authorList>
            <person name="Fogelqvist J."/>
        </authorList>
    </citation>
    <scope>NUCLEOTIDE SEQUENCE [LARGE SCALE GENOMIC DNA]</scope>
</reference>
<name>A0A3P3YC01_PLABS</name>
<gene>
    <name evidence="1" type="ORF">PLBR_LOCUS4910</name>
</gene>
<geneLocation type="mitochondrion" evidence="1"/>